<dbReference type="EMBL" id="CAXIEN010000218">
    <property type="protein sequence ID" value="CAL1287471.1"/>
    <property type="molecule type" value="Genomic_DNA"/>
</dbReference>
<evidence type="ECO:0000256" key="1">
    <source>
        <dbReference type="SAM" id="Phobius"/>
    </source>
</evidence>
<dbReference type="Gene3D" id="1.10.287.110">
    <property type="entry name" value="DnaJ domain"/>
    <property type="match status" value="1"/>
</dbReference>
<keyword evidence="4" id="KW-1185">Reference proteome</keyword>
<dbReference type="InterPro" id="IPR001623">
    <property type="entry name" value="DnaJ_domain"/>
</dbReference>
<evidence type="ECO:0000313" key="3">
    <source>
        <dbReference type="EMBL" id="CAL1287471.1"/>
    </source>
</evidence>
<keyword evidence="1" id="KW-0812">Transmembrane</keyword>
<dbReference type="Pfam" id="PF00226">
    <property type="entry name" value="DnaJ"/>
    <property type="match status" value="1"/>
</dbReference>
<evidence type="ECO:0000259" key="2">
    <source>
        <dbReference type="PROSITE" id="PS50076"/>
    </source>
</evidence>
<accession>A0AAV2ATW7</accession>
<dbReference type="AlphaFoldDB" id="A0AAV2ATW7"/>
<dbReference type="InterPro" id="IPR052763">
    <property type="entry name" value="DnaJ_C4"/>
</dbReference>
<protein>
    <recommendedName>
        <fullName evidence="2">J domain-containing protein</fullName>
    </recommendedName>
</protein>
<name>A0AAV2ATW7_9ARAC</name>
<evidence type="ECO:0000313" key="4">
    <source>
        <dbReference type="Proteomes" id="UP001497382"/>
    </source>
</evidence>
<dbReference type="PROSITE" id="PS50076">
    <property type="entry name" value="DNAJ_2"/>
    <property type="match status" value="1"/>
</dbReference>
<gene>
    <name evidence="3" type="ORF">LARSCL_LOCUS14845</name>
</gene>
<reference evidence="3 4" key="1">
    <citation type="submission" date="2024-04" db="EMBL/GenBank/DDBJ databases">
        <authorList>
            <person name="Rising A."/>
            <person name="Reimegard J."/>
            <person name="Sonavane S."/>
            <person name="Akerstrom W."/>
            <person name="Nylinder S."/>
            <person name="Hedman E."/>
            <person name="Kallberg Y."/>
        </authorList>
    </citation>
    <scope>NUCLEOTIDE SEQUENCE [LARGE SCALE GENOMIC DNA]</scope>
</reference>
<feature type="transmembrane region" description="Helical" evidence="1">
    <location>
        <begin position="160"/>
        <end position="183"/>
    </location>
</feature>
<dbReference type="PANTHER" id="PTHR44825:SF1">
    <property type="entry name" value="DNAJ HOMOLOG SUBFAMILY C MEMBER 4"/>
    <property type="match status" value="1"/>
</dbReference>
<dbReference type="PRINTS" id="PR00625">
    <property type="entry name" value="JDOMAIN"/>
</dbReference>
<dbReference type="CDD" id="cd06257">
    <property type="entry name" value="DnaJ"/>
    <property type="match status" value="1"/>
</dbReference>
<dbReference type="SUPFAM" id="SSF46565">
    <property type="entry name" value="Chaperone J-domain"/>
    <property type="match status" value="1"/>
</dbReference>
<dbReference type="Proteomes" id="UP001497382">
    <property type="component" value="Unassembled WGS sequence"/>
</dbReference>
<keyword evidence="1" id="KW-1133">Transmembrane helix</keyword>
<comment type="caution">
    <text evidence="3">The sequence shown here is derived from an EMBL/GenBank/DDBJ whole genome shotgun (WGS) entry which is preliminary data.</text>
</comment>
<proteinExistence type="predicted"/>
<keyword evidence="1" id="KW-0472">Membrane</keyword>
<feature type="domain" description="J" evidence="2">
    <location>
        <begin position="39"/>
        <end position="104"/>
    </location>
</feature>
<dbReference type="PANTHER" id="PTHR44825">
    <property type="match status" value="1"/>
</dbReference>
<organism evidence="3 4">
    <name type="scientific">Larinioides sclopetarius</name>
    <dbReference type="NCBI Taxonomy" id="280406"/>
    <lineage>
        <taxon>Eukaryota</taxon>
        <taxon>Metazoa</taxon>
        <taxon>Ecdysozoa</taxon>
        <taxon>Arthropoda</taxon>
        <taxon>Chelicerata</taxon>
        <taxon>Arachnida</taxon>
        <taxon>Araneae</taxon>
        <taxon>Araneomorphae</taxon>
        <taxon>Entelegynae</taxon>
        <taxon>Araneoidea</taxon>
        <taxon>Araneidae</taxon>
        <taxon>Larinioides</taxon>
    </lineage>
</organism>
<dbReference type="SMART" id="SM00271">
    <property type="entry name" value="DnaJ"/>
    <property type="match status" value="1"/>
</dbReference>
<dbReference type="InterPro" id="IPR036869">
    <property type="entry name" value="J_dom_sf"/>
</dbReference>
<sequence length="227" mass="26363">MQCRGVLFPSAIISEIWYNSFNISGVSLKQCRKYSRSRNPYEVLGLEKTCSTRDVKKAYIKLCKELHPDAKPGDASQHKKFVELNNAYTTLVNSDSRKQLDQKSDSGGPHKVYEGVYKNAQGPFDQGHWEKEDAWYEHEDYKQYYKQQSSKPLKHLSNKLIVIGCFVLVFIGSIMYFSAYSFATRYTISKVDEKSRIISENYQDTRKNALDGGKEEQVEKLKRRWNL</sequence>